<feature type="compositionally biased region" description="Acidic residues" evidence="1">
    <location>
        <begin position="219"/>
        <end position="235"/>
    </location>
</feature>
<dbReference type="Proteomes" id="UP000193560">
    <property type="component" value="Unassembled WGS sequence"/>
</dbReference>
<feature type="region of interest" description="Disordered" evidence="1">
    <location>
        <begin position="203"/>
        <end position="286"/>
    </location>
</feature>
<dbReference type="InterPro" id="IPR027417">
    <property type="entry name" value="P-loop_NTPase"/>
</dbReference>
<sequence>MMDALYPPDIGDGWRYPACEDLLNRYRLGEWKTTMDLSSVVDRNMNWCEKYRPKEVEYLLDNQSHHRYLRDWLERQKVAPSKTDASFFGPRKKVTRRTMEQHYTDDTDMHDNDDDDFMLTGGGSGGNKKKKPTKKRKKDLNMILLVGPSGAGKTAGVFTAAQETGYQVFEIHPGIRRSLKDVVRLVGDMTKNHLVRFGSIKSSLVSQQRQSNGACGDSDMVDDVDDGEGDGDDDSETHRVVPPSKPNQLLTHFFTPKTNSDTKPQQKSIPNTGHPSAPRDIPAKQDQLPMIKSTTTTATATTAVPSGPKQSLILLEEVDLIYQTDKGFWNGVTDLARTSKRPIILTCNDTSVIPFDILQLQAAVYYESPLRQLLLPFLHLVCLMEGYLVPASHLVILVDMIGPDVRQLLTTLEYLHHYQGATLFSNDQQHNTAPKLHSSMLQAHMDLLMDQMDFHTLQQSWYHLSDTIPGAQLAPLCMQLIQSDPANKQSIVDIEAEDSIDDDDDDLFPLLQTWLDNRSLIDYGIGMTEKRISQVYGMDEHGGKDDQESGYMHSWKTHDDWDHYEMEAYMESDLLELNQPQQGTGLVDIMSWEMICDQRNKQYVDDLMSVEHMLNCRSNMALGSFGILDITYSKHIEHLRRTTSRKRRRKMHRVLY</sequence>
<dbReference type="PANTHER" id="PTHR23389:SF21">
    <property type="entry name" value="ATPASE FAMILY AAA DOMAIN-CONTAINING PROTEIN 5"/>
    <property type="match status" value="1"/>
</dbReference>
<dbReference type="GO" id="GO:0005634">
    <property type="term" value="C:nucleus"/>
    <property type="evidence" value="ECO:0007669"/>
    <property type="project" value="TreeGrafter"/>
</dbReference>
<dbReference type="AlphaFoldDB" id="A0A1X2IVI0"/>
<keyword evidence="3" id="KW-1185">Reference proteome</keyword>
<proteinExistence type="predicted"/>
<accession>A0A1X2IVI0</accession>
<dbReference type="Gene3D" id="3.40.50.300">
    <property type="entry name" value="P-loop containing nucleotide triphosphate hydrolases"/>
    <property type="match status" value="1"/>
</dbReference>
<dbReference type="PANTHER" id="PTHR23389">
    <property type="entry name" value="CHROMOSOME TRANSMISSION FIDELITY FACTOR 18"/>
    <property type="match status" value="1"/>
</dbReference>
<protein>
    <submittedName>
        <fullName evidence="2">p-loop containing nucleoside triphosphate hydrolase protein</fullName>
    </submittedName>
</protein>
<organism evidence="2 3">
    <name type="scientific">Absidia repens</name>
    <dbReference type="NCBI Taxonomy" id="90262"/>
    <lineage>
        <taxon>Eukaryota</taxon>
        <taxon>Fungi</taxon>
        <taxon>Fungi incertae sedis</taxon>
        <taxon>Mucoromycota</taxon>
        <taxon>Mucoromycotina</taxon>
        <taxon>Mucoromycetes</taxon>
        <taxon>Mucorales</taxon>
        <taxon>Cunninghamellaceae</taxon>
        <taxon>Absidia</taxon>
    </lineage>
</organism>
<comment type="caution">
    <text evidence="2">The sequence shown here is derived from an EMBL/GenBank/DDBJ whole genome shotgun (WGS) entry which is preliminary data.</text>
</comment>
<evidence type="ECO:0000256" key="1">
    <source>
        <dbReference type="SAM" id="MobiDB-lite"/>
    </source>
</evidence>
<keyword evidence="2" id="KW-0378">Hydrolase</keyword>
<dbReference type="GO" id="GO:0016787">
    <property type="term" value="F:hydrolase activity"/>
    <property type="evidence" value="ECO:0007669"/>
    <property type="project" value="UniProtKB-KW"/>
</dbReference>
<evidence type="ECO:0000313" key="2">
    <source>
        <dbReference type="EMBL" id="ORZ22221.1"/>
    </source>
</evidence>
<dbReference type="EMBL" id="MCGE01000004">
    <property type="protein sequence ID" value="ORZ22221.1"/>
    <property type="molecule type" value="Genomic_DNA"/>
</dbReference>
<name>A0A1X2IVI0_9FUNG</name>
<reference evidence="2 3" key="1">
    <citation type="submission" date="2016-07" db="EMBL/GenBank/DDBJ databases">
        <title>Pervasive Adenine N6-methylation of Active Genes in Fungi.</title>
        <authorList>
            <consortium name="DOE Joint Genome Institute"/>
            <person name="Mondo S.J."/>
            <person name="Dannebaum R.O."/>
            <person name="Kuo R.C."/>
            <person name="Labutti K."/>
            <person name="Haridas S."/>
            <person name="Kuo A."/>
            <person name="Salamov A."/>
            <person name="Ahrendt S.R."/>
            <person name="Lipzen A."/>
            <person name="Sullivan W."/>
            <person name="Andreopoulos W.B."/>
            <person name="Clum A."/>
            <person name="Lindquist E."/>
            <person name="Daum C."/>
            <person name="Ramamoorthy G.K."/>
            <person name="Gryganskyi A."/>
            <person name="Culley D."/>
            <person name="Magnuson J.K."/>
            <person name="James T.Y."/>
            <person name="O'Malley M.A."/>
            <person name="Stajich J.E."/>
            <person name="Spatafora J.W."/>
            <person name="Visel A."/>
            <person name="Grigoriev I.V."/>
        </authorList>
    </citation>
    <scope>NUCLEOTIDE SEQUENCE [LARGE SCALE GENOMIC DNA]</scope>
    <source>
        <strain evidence="2 3">NRRL 1336</strain>
    </source>
</reference>
<dbReference type="SUPFAM" id="SSF52540">
    <property type="entry name" value="P-loop containing nucleoside triphosphate hydrolases"/>
    <property type="match status" value="1"/>
</dbReference>
<evidence type="ECO:0000313" key="3">
    <source>
        <dbReference type="Proteomes" id="UP000193560"/>
    </source>
</evidence>
<feature type="compositionally biased region" description="Polar residues" evidence="1">
    <location>
        <begin position="246"/>
        <end position="274"/>
    </location>
</feature>
<gene>
    <name evidence="2" type="ORF">BCR42DRAFT_164656</name>
</gene>
<dbReference type="STRING" id="90262.A0A1X2IVI0"/>
<dbReference type="OrthoDB" id="9996895at2759"/>
<feature type="compositionally biased region" description="Polar residues" evidence="1">
    <location>
        <begin position="203"/>
        <end position="213"/>
    </location>
</feature>
<dbReference type="GO" id="GO:0003677">
    <property type="term" value="F:DNA binding"/>
    <property type="evidence" value="ECO:0007669"/>
    <property type="project" value="TreeGrafter"/>
</dbReference>